<name>A0ABQ4LU09_9BACL</name>
<organism evidence="1 2">
    <name type="scientific">Paenibacillus cookii</name>
    <dbReference type="NCBI Taxonomy" id="157839"/>
    <lineage>
        <taxon>Bacteria</taxon>
        <taxon>Bacillati</taxon>
        <taxon>Bacillota</taxon>
        <taxon>Bacilli</taxon>
        <taxon>Bacillales</taxon>
        <taxon>Paenibacillaceae</taxon>
        <taxon>Paenibacillus</taxon>
    </lineage>
</organism>
<reference evidence="1 2" key="1">
    <citation type="submission" date="2021-03" db="EMBL/GenBank/DDBJ databases">
        <title>Antimicrobial resistance genes in bacteria isolated from Japanese honey, and their potential for conferring macrolide and lincosamide resistance in the American foulbrood pathogen Paenibacillus larvae.</title>
        <authorList>
            <person name="Okamoto M."/>
            <person name="Kumagai M."/>
            <person name="Kanamori H."/>
            <person name="Takamatsu D."/>
        </authorList>
    </citation>
    <scope>NUCLEOTIDE SEQUENCE [LARGE SCALE GENOMIC DNA]</scope>
    <source>
        <strain evidence="1 2">J21TS3</strain>
    </source>
</reference>
<keyword evidence="2" id="KW-1185">Reference proteome</keyword>
<comment type="caution">
    <text evidence="1">The sequence shown here is derived from an EMBL/GenBank/DDBJ whole genome shotgun (WGS) entry which is preliminary data.</text>
</comment>
<protein>
    <submittedName>
        <fullName evidence="1">Uncharacterized protein</fullName>
    </submittedName>
</protein>
<dbReference type="InterPro" id="IPR035903">
    <property type="entry name" value="HesB-like_dom_sf"/>
</dbReference>
<dbReference type="Proteomes" id="UP000680638">
    <property type="component" value="Unassembled WGS sequence"/>
</dbReference>
<dbReference type="RefSeq" id="WP_212948434.1">
    <property type="nucleotide sequence ID" value="NZ_BORW01000004.1"/>
</dbReference>
<gene>
    <name evidence="1" type="ORF">J21TS3_12590</name>
</gene>
<dbReference type="SUPFAM" id="SSF89360">
    <property type="entry name" value="HesB-like domain"/>
    <property type="match status" value="1"/>
</dbReference>
<accession>A0ABQ4LU09</accession>
<proteinExistence type="predicted"/>
<dbReference type="EMBL" id="BORW01000004">
    <property type="protein sequence ID" value="GIO66438.1"/>
    <property type="molecule type" value="Genomic_DNA"/>
</dbReference>
<sequence>MPAPDKDDLPIHSEHFHFVINRDHAVYFEENLYLDSEETYPSFRLFGDSRLYGKSIRLLDQR</sequence>
<evidence type="ECO:0000313" key="2">
    <source>
        <dbReference type="Proteomes" id="UP000680638"/>
    </source>
</evidence>
<evidence type="ECO:0000313" key="1">
    <source>
        <dbReference type="EMBL" id="GIO66438.1"/>
    </source>
</evidence>